<dbReference type="InterPro" id="IPR017938">
    <property type="entry name" value="Riboflavin_synthase-like_b-brl"/>
</dbReference>
<dbReference type="GO" id="GO:0004324">
    <property type="term" value="F:ferredoxin-NADP+ reductase activity"/>
    <property type="evidence" value="ECO:0007669"/>
    <property type="project" value="UniProtKB-EC"/>
</dbReference>
<comment type="cofactor">
    <cofactor evidence="4">
        <name>[2Fe-2S] cluster</name>
        <dbReference type="ChEBI" id="CHEBI:190135"/>
    </cofactor>
</comment>
<dbReference type="SUPFAM" id="SSF52343">
    <property type="entry name" value="Ferredoxin reductase-like, C-terminal NADP-linked domain"/>
    <property type="match status" value="1"/>
</dbReference>
<dbReference type="Proteomes" id="UP000307790">
    <property type="component" value="Unassembled WGS sequence"/>
</dbReference>
<dbReference type="PANTHER" id="PTHR47878">
    <property type="entry name" value="OXIDOREDUCTASE FAD/NAD(P)-BINDING DOMAIN PROTEIN"/>
    <property type="match status" value="1"/>
</dbReference>
<dbReference type="AlphaFoldDB" id="A0A5R9IH93"/>
<dbReference type="InterPro" id="IPR017927">
    <property type="entry name" value="FAD-bd_FR_type"/>
</dbReference>
<comment type="caution">
    <text evidence="7">The sequence shown here is derived from an EMBL/GenBank/DDBJ whole genome shotgun (WGS) entry which is preliminary data.</text>
</comment>
<evidence type="ECO:0000313" key="7">
    <source>
        <dbReference type="EMBL" id="TLU64900.1"/>
    </source>
</evidence>
<organism evidence="7 8">
    <name type="scientific">Thalassotalea litorea</name>
    <dbReference type="NCBI Taxonomy" id="2020715"/>
    <lineage>
        <taxon>Bacteria</taxon>
        <taxon>Pseudomonadati</taxon>
        <taxon>Pseudomonadota</taxon>
        <taxon>Gammaproteobacteria</taxon>
        <taxon>Alteromonadales</taxon>
        <taxon>Colwelliaceae</taxon>
        <taxon>Thalassotalea</taxon>
    </lineage>
</organism>
<dbReference type="CDD" id="cd06195">
    <property type="entry name" value="FNR1"/>
    <property type="match status" value="1"/>
</dbReference>
<comment type="catalytic activity">
    <reaction evidence="5">
        <text>2 reduced [2Fe-2S]-[ferredoxin] + NADP(+) + H(+) = 2 oxidized [2Fe-2S]-[ferredoxin] + NADPH</text>
        <dbReference type="Rhea" id="RHEA:20125"/>
        <dbReference type="Rhea" id="RHEA-COMP:10000"/>
        <dbReference type="Rhea" id="RHEA-COMP:10001"/>
        <dbReference type="ChEBI" id="CHEBI:15378"/>
        <dbReference type="ChEBI" id="CHEBI:33737"/>
        <dbReference type="ChEBI" id="CHEBI:33738"/>
        <dbReference type="ChEBI" id="CHEBI:57783"/>
        <dbReference type="ChEBI" id="CHEBI:58349"/>
        <dbReference type="EC" id="1.18.1.2"/>
    </reaction>
</comment>
<dbReference type="EMBL" id="VCBC01000009">
    <property type="protein sequence ID" value="TLU64900.1"/>
    <property type="molecule type" value="Genomic_DNA"/>
</dbReference>
<protein>
    <recommendedName>
        <fullName evidence="2">ferredoxin--NADP(+) reductase</fullName>
        <ecNumber evidence="2">1.18.1.2</ecNumber>
    </recommendedName>
</protein>
<dbReference type="PROSITE" id="PS51384">
    <property type="entry name" value="FAD_FR"/>
    <property type="match status" value="1"/>
</dbReference>
<dbReference type="Pfam" id="PF00175">
    <property type="entry name" value="NAD_binding_1"/>
    <property type="match status" value="1"/>
</dbReference>
<evidence type="ECO:0000256" key="1">
    <source>
        <dbReference type="ARBA" id="ARBA00008312"/>
    </source>
</evidence>
<dbReference type="InterPro" id="IPR033892">
    <property type="entry name" value="FNR_bac"/>
</dbReference>
<dbReference type="GO" id="GO:0000166">
    <property type="term" value="F:nucleotide binding"/>
    <property type="evidence" value="ECO:0007669"/>
    <property type="project" value="UniProtKB-KW"/>
</dbReference>
<dbReference type="GO" id="GO:0034599">
    <property type="term" value="P:cellular response to oxidative stress"/>
    <property type="evidence" value="ECO:0007669"/>
    <property type="project" value="TreeGrafter"/>
</dbReference>
<sequence length="242" mass="27716">MQDRFVKGTVVDINHFDGGCFALKVKAPIPSYYAGQFTKLGLMIDDKLVSRAYSFISHPDEDYQEFYLVEVEEGLLTPKLKALRVGDPVYLYKNANGLITHQRLPQANNLWFWVTGTGVGLALSLIKDTQIQKKYKEFVILHGITDSSKVHYQQELKALGNNVHYYPVVSREPDSNQLKGRITHFYQGLQERIPQQLAPEQSHIILCGNPAMITDANALLEQQGFRKHRNRVPGHITMERYW</sequence>
<evidence type="ECO:0000256" key="3">
    <source>
        <dbReference type="ARBA" id="ARBA00022741"/>
    </source>
</evidence>
<dbReference type="GO" id="GO:0042167">
    <property type="term" value="P:heme catabolic process"/>
    <property type="evidence" value="ECO:0007669"/>
    <property type="project" value="TreeGrafter"/>
</dbReference>
<dbReference type="InterPro" id="IPR039261">
    <property type="entry name" value="FNR_nucleotide-bd"/>
</dbReference>
<dbReference type="SUPFAM" id="SSF63380">
    <property type="entry name" value="Riboflavin synthase domain-like"/>
    <property type="match status" value="1"/>
</dbReference>
<accession>A0A5R9IH93</accession>
<evidence type="ECO:0000256" key="5">
    <source>
        <dbReference type="ARBA" id="ARBA00047776"/>
    </source>
</evidence>
<name>A0A5R9IH93_9GAMM</name>
<dbReference type="EC" id="1.18.1.2" evidence="2"/>
<dbReference type="OrthoDB" id="9784483at2"/>
<evidence type="ECO:0000259" key="6">
    <source>
        <dbReference type="PROSITE" id="PS51384"/>
    </source>
</evidence>
<evidence type="ECO:0000256" key="4">
    <source>
        <dbReference type="ARBA" id="ARBA00034078"/>
    </source>
</evidence>
<dbReference type="Pfam" id="PF00970">
    <property type="entry name" value="FAD_binding_6"/>
    <property type="match status" value="1"/>
</dbReference>
<dbReference type="PANTHER" id="PTHR47878:SF2">
    <property type="entry name" value="OXIDOREDUCTASE FAD_NAD(P)-BINDING DOMAIN PROTEIN"/>
    <property type="match status" value="1"/>
</dbReference>
<gene>
    <name evidence="7" type="ORF">FE810_10640</name>
</gene>
<comment type="similarity">
    <text evidence="1">Belongs to the ferredoxin--NADP reductase type 1 family.</text>
</comment>
<evidence type="ECO:0000256" key="2">
    <source>
        <dbReference type="ARBA" id="ARBA00013223"/>
    </source>
</evidence>
<dbReference type="InterPro" id="IPR001433">
    <property type="entry name" value="OxRdtase_FAD/NAD-bd"/>
</dbReference>
<dbReference type="InterPro" id="IPR051930">
    <property type="entry name" value="FNR_type-1"/>
</dbReference>
<dbReference type="Gene3D" id="2.40.30.10">
    <property type="entry name" value="Translation factors"/>
    <property type="match status" value="1"/>
</dbReference>
<reference evidence="7 8" key="1">
    <citation type="submission" date="2019-05" db="EMBL/GenBank/DDBJ databases">
        <title>Genome sequences of Thalassotalea litorea 1K03283.</title>
        <authorList>
            <person name="Zhang D."/>
        </authorList>
    </citation>
    <scope>NUCLEOTIDE SEQUENCE [LARGE SCALE GENOMIC DNA]</scope>
    <source>
        <strain evidence="7 8">MCCC 1K03283</strain>
    </source>
</reference>
<keyword evidence="3" id="KW-0547">Nucleotide-binding</keyword>
<feature type="domain" description="FAD-binding FR-type" evidence="6">
    <location>
        <begin position="3"/>
        <end position="105"/>
    </location>
</feature>
<keyword evidence="8" id="KW-1185">Reference proteome</keyword>
<evidence type="ECO:0000313" key="8">
    <source>
        <dbReference type="Proteomes" id="UP000307790"/>
    </source>
</evidence>
<dbReference type="InterPro" id="IPR008333">
    <property type="entry name" value="Cbr1-like_FAD-bd_dom"/>
</dbReference>
<proteinExistence type="inferred from homology"/>
<dbReference type="RefSeq" id="WP_138320035.1">
    <property type="nucleotide sequence ID" value="NZ_VCBC01000009.1"/>
</dbReference>
<dbReference type="Gene3D" id="3.40.50.80">
    <property type="entry name" value="Nucleotide-binding domain of ferredoxin-NADP reductase (FNR) module"/>
    <property type="match status" value="1"/>
</dbReference>